<dbReference type="AlphaFoldDB" id="A0A6G4MC21"/>
<evidence type="ECO:0000313" key="2">
    <source>
        <dbReference type="EMBL" id="NGF22948.1"/>
    </source>
</evidence>
<comment type="caution">
    <text evidence="2">The sequence shown here is derived from an EMBL/GenBank/DDBJ whole genome shotgun (WGS) entry which is preliminary data.</text>
</comment>
<reference evidence="2" key="1">
    <citation type="submission" date="2020-02" db="EMBL/GenBank/DDBJ databases">
        <title>WGS of Carbapenem-Resistant Entrobacteriaceae.</title>
        <authorList>
            <person name="Tokajian S."/>
            <person name="El Chaar M."/>
            <person name="El Khoury M."/>
        </authorList>
    </citation>
    <scope>NUCLEOTIDE SEQUENCE</scope>
    <source>
        <strain evidence="2">KPM_14</strain>
    </source>
</reference>
<dbReference type="CDD" id="cd10144">
    <property type="entry name" value="Peptidase_S74_CIMCD"/>
    <property type="match status" value="1"/>
</dbReference>
<gene>
    <name evidence="2" type="ORF">G5628_16655</name>
</gene>
<dbReference type="InterPro" id="IPR036388">
    <property type="entry name" value="WH-like_DNA-bd_sf"/>
</dbReference>
<name>A0A6G4MC21_KLEPN</name>
<dbReference type="RefSeq" id="WP_163523655.1">
    <property type="nucleotide sequence ID" value="NZ_JAAJTI010000004.1"/>
</dbReference>
<dbReference type="Pfam" id="PF13884">
    <property type="entry name" value="Peptidase_S74"/>
    <property type="match status" value="1"/>
</dbReference>
<dbReference type="InterPro" id="IPR030392">
    <property type="entry name" value="S74_ICA"/>
</dbReference>
<dbReference type="EMBL" id="JAAJTI010000004">
    <property type="protein sequence ID" value="NGF22948.1"/>
    <property type="molecule type" value="Genomic_DNA"/>
</dbReference>
<dbReference type="PROSITE" id="PS51688">
    <property type="entry name" value="ICA"/>
    <property type="match status" value="1"/>
</dbReference>
<organism evidence="2">
    <name type="scientific">Klebsiella pneumoniae</name>
    <dbReference type="NCBI Taxonomy" id="573"/>
    <lineage>
        <taxon>Bacteria</taxon>
        <taxon>Pseudomonadati</taxon>
        <taxon>Pseudomonadota</taxon>
        <taxon>Gammaproteobacteria</taxon>
        <taxon>Enterobacterales</taxon>
        <taxon>Enterobacteriaceae</taxon>
        <taxon>Klebsiella/Raoultella group</taxon>
        <taxon>Klebsiella</taxon>
        <taxon>Klebsiella pneumoniae complex</taxon>
    </lineage>
</organism>
<accession>A0A6G4MC21</accession>
<feature type="domain" description="Peptidase S74" evidence="1">
    <location>
        <begin position="666"/>
        <end position="792"/>
    </location>
</feature>
<evidence type="ECO:0000259" key="1">
    <source>
        <dbReference type="PROSITE" id="PS51688"/>
    </source>
</evidence>
<proteinExistence type="predicted"/>
<protein>
    <submittedName>
        <fullName evidence="2">Tail fiber domain-containing protein</fullName>
    </submittedName>
</protein>
<dbReference type="Gene3D" id="1.10.10.10">
    <property type="entry name" value="Winged helix-like DNA-binding domain superfamily/Winged helix DNA-binding domain"/>
    <property type="match status" value="1"/>
</dbReference>
<sequence length="792" mass="86543">MAEVPLPTPTQVPVPSTDIRNAVFAGAKLDEEVTGIGEFYTDRLGVKRLTNTGRNNQFNAAQQDRESRFNSFIQSSGYEVVGDYTAGPLTLTEYNQLIRYNNELYKLTAATDIPYTTAGTTDETWNATDSLHFVSVGDAALRQNLASTEEGMGADLVAWKRHSLVNQITNTSGMLDAQPIFCYEYANAITDKPNINDPTTWDWTPAINGAIAASKADRFQPVVLPHHAFITTGGHVITSNTPEFSGGSPSDGRKYKGVPIIGFGPEISKAKFKPASASSVCFSLVGNSGGHKTTAYLRDFSIEPESSAFQLLGYGIQYNCVNYARTDNVAVYMLNENFRLLNGISGGWTEFNSFTDCFSYRGNVCYSFVRTSGNDSFHGTQFTNCFGQIKKVGGGYGIKATGVSSSALVWVYNSKLDIKFYAGDAACKVFSLSFAEFTLNHGDLTCEGTTVMEALDDNSRVQHNGNWINNGATNYSVINELSGAQGRFVFRNAQSKSIAFSDSNFTGLTPYALRTTPESYSVNGAYSALFRGQGANFNSPFLASYDFSGNGLFIGRIGSGKSLSDFIPSWWLSHDGGIIQSYNSVFRFRVSGGAETYRVSSSSVYPNVDNGMQLGLSTIRWSAAYFKQFSINDTGLVPTSAATLNIASSSSPVNNIYSQNSVTVVSDETYKSDIKELSEQEIKCAIQCGTLYRKYKLKSAIITKGAENARYHIGAIAQDVKDCFEKNGLDWRLYGVITYESWDEVIPQEAECDEIGNIVKEEVAGQSAGEIYMLRYDEFNCFVMAGIIASLN</sequence>